<dbReference type="GO" id="GO:0006094">
    <property type="term" value="P:gluconeogenesis"/>
    <property type="evidence" value="ECO:0007669"/>
    <property type="project" value="TreeGrafter"/>
</dbReference>
<evidence type="ECO:0000256" key="3">
    <source>
        <dbReference type="ARBA" id="ARBA00004838"/>
    </source>
</evidence>
<dbReference type="GO" id="GO:0005524">
    <property type="term" value="F:ATP binding"/>
    <property type="evidence" value="ECO:0007669"/>
    <property type="project" value="UniProtKB-KW"/>
</dbReference>
<proteinExistence type="inferred from homology"/>
<dbReference type="AlphaFoldDB" id="A0A1I7JSF4"/>
<comment type="similarity">
    <text evidence="4 14 17">Belongs to the phosphoglycerate kinase family.</text>
</comment>
<evidence type="ECO:0000256" key="13">
    <source>
        <dbReference type="ARBA" id="ARBA00023152"/>
    </source>
</evidence>
<evidence type="ECO:0000256" key="7">
    <source>
        <dbReference type="ARBA" id="ARBA00016471"/>
    </source>
</evidence>
<comment type="subcellular location">
    <subcellularLocation>
        <location evidence="2 14">Cytoplasm</location>
    </subcellularLocation>
</comment>
<dbReference type="UniPathway" id="UPA00109">
    <property type="reaction ID" value="UER00185"/>
</dbReference>
<dbReference type="Pfam" id="PF00162">
    <property type="entry name" value="PGK"/>
    <property type="match status" value="1"/>
</dbReference>
<feature type="binding site" evidence="14 15">
    <location>
        <begin position="84"/>
        <end position="87"/>
    </location>
    <ligand>
        <name>substrate</name>
    </ligand>
</feature>
<evidence type="ECO:0000256" key="10">
    <source>
        <dbReference type="ARBA" id="ARBA00022741"/>
    </source>
</evidence>
<comment type="pathway">
    <text evidence="3 14">Carbohydrate degradation; glycolysis; pyruvate from D-glyceraldehyde 3-phosphate: step 2/5.</text>
</comment>
<dbReference type="HAMAP" id="MF_00145">
    <property type="entry name" value="Phosphoglyc_kinase"/>
    <property type="match status" value="1"/>
</dbReference>
<feature type="binding site" evidence="14">
    <location>
        <position position="61"/>
    </location>
    <ligand>
        <name>substrate</name>
    </ligand>
</feature>
<evidence type="ECO:0000256" key="4">
    <source>
        <dbReference type="ARBA" id="ARBA00008982"/>
    </source>
</evidence>
<comment type="caution">
    <text evidence="14">Lacks conserved residue(s) required for the propagation of feature annotation.</text>
</comment>
<evidence type="ECO:0000256" key="1">
    <source>
        <dbReference type="ARBA" id="ARBA00000642"/>
    </source>
</evidence>
<dbReference type="PIRSF" id="PIRSF000724">
    <property type="entry name" value="Pgk"/>
    <property type="match status" value="1"/>
</dbReference>
<evidence type="ECO:0000256" key="11">
    <source>
        <dbReference type="ARBA" id="ARBA00022777"/>
    </source>
</evidence>
<dbReference type="FunFam" id="3.40.50.1260:FF:000002">
    <property type="entry name" value="Phosphoglycerate kinase"/>
    <property type="match status" value="1"/>
</dbReference>
<dbReference type="SUPFAM" id="SSF53748">
    <property type="entry name" value="Phosphoglycerate kinase"/>
    <property type="match status" value="1"/>
</dbReference>
<dbReference type="GO" id="GO:0006096">
    <property type="term" value="P:glycolytic process"/>
    <property type="evidence" value="ECO:0007669"/>
    <property type="project" value="UniProtKB-UniRule"/>
</dbReference>
<evidence type="ECO:0000256" key="17">
    <source>
        <dbReference type="RuleBase" id="RU000532"/>
    </source>
</evidence>
<dbReference type="Proteomes" id="UP000183508">
    <property type="component" value="Unassembled WGS sequence"/>
</dbReference>
<dbReference type="PANTHER" id="PTHR11406:SF23">
    <property type="entry name" value="PHOSPHOGLYCERATE KINASE 1, CHLOROPLASTIC-RELATED"/>
    <property type="match status" value="1"/>
</dbReference>
<evidence type="ECO:0000313" key="19">
    <source>
        <dbReference type="Proteomes" id="UP000183508"/>
    </source>
</evidence>
<dbReference type="GO" id="GO:0004618">
    <property type="term" value="F:phosphoglycerate kinase activity"/>
    <property type="evidence" value="ECO:0007669"/>
    <property type="project" value="UniProtKB-UniRule"/>
</dbReference>
<gene>
    <name evidence="14" type="primary">pgk</name>
    <name evidence="18" type="ORF">SAMN05421543_11197</name>
</gene>
<feature type="binding site" evidence="15">
    <location>
        <position position="61"/>
    </location>
    <ligand>
        <name>(2R)-3-phosphoglycerate</name>
        <dbReference type="ChEBI" id="CHEBI:58272"/>
    </ligand>
</feature>
<dbReference type="EC" id="2.7.2.3" evidence="6 14"/>
<evidence type="ECO:0000256" key="8">
    <source>
        <dbReference type="ARBA" id="ARBA00022490"/>
    </source>
</evidence>
<dbReference type="CDD" id="cd00318">
    <property type="entry name" value="Phosphoglycerate_kinase"/>
    <property type="match status" value="1"/>
</dbReference>
<evidence type="ECO:0000256" key="9">
    <source>
        <dbReference type="ARBA" id="ARBA00022679"/>
    </source>
</evidence>
<dbReference type="EMBL" id="FPBV01000011">
    <property type="protein sequence ID" value="SFU88060.1"/>
    <property type="molecule type" value="Genomic_DNA"/>
</dbReference>
<dbReference type="InterPro" id="IPR001576">
    <property type="entry name" value="Phosphoglycerate_kinase"/>
</dbReference>
<feature type="binding site" evidence="15">
    <location>
        <position position="177"/>
    </location>
    <ligand>
        <name>(2R)-3-phosphoglycerate</name>
        <dbReference type="ChEBI" id="CHEBI:58272"/>
    </ligand>
</feature>
<keyword evidence="19" id="KW-1185">Reference proteome</keyword>
<feature type="binding site" evidence="15">
    <location>
        <position position="144"/>
    </location>
    <ligand>
        <name>(2R)-3-phosphoglycerate</name>
        <dbReference type="ChEBI" id="CHEBI:58272"/>
    </ligand>
</feature>
<dbReference type="STRING" id="392015.SAMN05421543_11197"/>
<accession>A0A1I7JSF4</accession>
<reference evidence="19" key="1">
    <citation type="submission" date="2016-10" db="EMBL/GenBank/DDBJ databases">
        <authorList>
            <person name="Varghese N."/>
        </authorList>
    </citation>
    <scope>NUCLEOTIDE SEQUENCE [LARGE SCALE GENOMIC DNA]</scope>
    <source>
        <strain evidence="19">DSM 17980</strain>
    </source>
</reference>
<dbReference type="PANTHER" id="PTHR11406">
    <property type="entry name" value="PHOSPHOGLYCERATE KINASE"/>
    <property type="match status" value="1"/>
</dbReference>
<dbReference type="GO" id="GO:0005829">
    <property type="term" value="C:cytosol"/>
    <property type="evidence" value="ECO:0007669"/>
    <property type="project" value="TreeGrafter"/>
</dbReference>
<keyword evidence="8 14" id="KW-0963">Cytoplasm</keyword>
<dbReference type="FunFam" id="3.40.50.1260:FF:000007">
    <property type="entry name" value="Phosphoglycerate kinase"/>
    <property type="match status" value="1"/>
</dbReference>
<dbReference type="PRINTS" id="PR00477">
    <property type="entry name" value="PHGLYCKINASE"/>
</dbReference>
<dbReference type="GO" id="GO:0043531">
    <property type="term" value="F:ADP binding"/>
    <property type="evidence" value="ECO:0007669"/>
    <property type="project" value="TreeGrafter"/>
</dbReference>
<comment type="catalytic activity">
    <reaction evidence="1 14 17">
        <text>(2R)-3-phosphoglycerate + ATP = (2R)-3-phospho-glyceroyl phosphate + ADP</text>
        <dbReference type="Rhea" id="RHEA:14801"/>
        <dbReference type="ChEBI" id="CHEBI:30616"/>
        <dbReference type="ChEBI" id="CHEBI:57604"/>
        <dbReference type="ChEBI" id="CHEBI:58272"/>
        <dbReference type="ChEBI" id="CHEBI:456216"/>
        <dbReference type="EC" id="2.7.2.3"/>
    </reaction>
</comment>
<evidence type="ECO:0000256" key="2">
    <source>
        <dbReference type="ARBA" id="ARBA00004496"/>
    </source>
</evidence>
<keyword evidence="11 14" id="KW-0418">Kinase</keyword>
<evidence type="ECO:0000256" key="6">
    <source>
        <dbReference type="ARBA" id="ARBA00013061"/>
    </source>
</evidence>
<organism evidence="18 19">
    <name type="scientific">Alicyclobacillus macrosporangiidus</name>
    <dbReference type="NCBI Taxonomy" id="392015"/>
    <lineage>
        <taxon>Bacteria</taxon>
        <taxon>Bacillati</taxon>
        <taxon>Bacillota</taxon>
        <taxon>Bacilli</taxon>
        <taxon>Bacillales</taxon>
        <taxon>Alicyclobacillaceae</taxon>
        <taxon>Alicyclobacillus</taxon>
    </lineage>
</organism>
<feature type="binding site" evidence="14">
    <location>
        <position position="144"/>
    </location>
    <ligand>
        <name>substrate</name>
    </ligand>
</feature>
<protein>
    <recommendedName>
        <fullName evidence="7 14">Phosphoglycerate kinase</fullName>
        <ecNumber evidence="6 14">2.7.2.3</ecNumber>
    </recommendedName>
</protein>
<feature type="binding site" evidence="14">
    <location>
        <position position="177"/>
    </location>
    <ligand>
        <name>substrate</name>
    </ligand>
</feature>
<evidence type="ECO:0000256" key="5">
    <source>
        <dbReference type="ARBA" id="ARBA00011245"/>
    </source>
</evidence>
<feature type="binding site" evidence="14 16">
    <location>
        <position position="349"/>
    </location>
    <ligand>
        <name>ATP</name>
        <dbReference type="ChEBI" id="CHEBI:30616"/>
    </ligand>
</feature>
<evidence type="ECO:0000256" key="15">
    <source>
        <dbReference type="PIRSR" id="PIRSR000724-1"/>
    </source>
</evidence>
<evidence type="ECO:0000313" key="18">
    <source>
        <dbReference type="EMBL" id="SFU88060.1"/>
    </source>
</evidence>
<dbReference type="eggNOG" id="COG0126">
    <property type="taxonomic scope" value="Bacteria"/>
</dbReference>
<evidence type="ECO:0000256" key="16">
    <source>
        <dbReference type="PIRSR" id="PIRSR000724-2"/>
    </source>
</evidence>
<keyword evidence="9 14" id="KW-0808">Transferase</keyword>
<feature type="binding site" evidence="14 16">
    <location>
        <position position="227"/>
    </location>
    <ligand>
        <name>ATP</name>
        <dbReference type="ChEBI" id="CHEBI:30616"/>
    </ligand>
</feature>
<sequence>MGRGAQRLAQQKRSAAPHTILEVNRMNKQTVRDVDWKGRRALVRVDFNVPMQDRRITDDTRMRAALPTLRYLLERGAAVILMSHLGRPKGQRVEKYSLEPVAEHLRALLPGVEVRFATDCVGDEAEQAARGLAPGQVLVLENLRFHPEEEKNDPAFAQALARLGDVYVNDAFGAAHRAHASTEGVARYLPAVAGLLMEREIDVMGRALEQPERPFAAIIGGAKVSDKIGVIENLLPKVDHLLIGGGMANTFLAVQGHDMGKSLVETEALDTARRLLQAAADSGAQLWLPVDLVVADRFAADAERRVCAAGEVPPDGMALDIGPETAAKYQAVIRQARTVIWNGPMGVFEMPAFAGGTLAIAEAMAQAQGVTIVGGGDSVAAVEQAGLADRMTHVSTGGGASLEFLEGKTLPGVAALRDKGES</sequence>
<comment type="subunit">
    <text evidence="5 14">Monomer.</text>
</comment>
<dbReference type="InterPro" id="IPR036043">
    <property type="entry name" value="Phosphoglycerate_kinase_sf"/>
</dbReference>
<feature type="binding site" evidence="14 15">
    <location>
        <begin position="46"/>
        <end position="48"/>
    </location>
    <ligand>
        <name>substrate</name>
    </ligand>
</feature>
<keyword evidence="13 14" id="KW-0324">Glycolysis</keyword>
<dbReference type="InterPro" id="IPR015824">
    <property type="entry name" value="Phosphoglycerate_kinase_N"/>
</dbReference>
<evidence type="ECO:0000256" key="12">
    <source>
        <dbReference type="ARBA" id="ARBA00022840"/>
    </source>
</evidence>
<keyword evidence="10 14" id="KW-0547">Nucleotide-binding</keyword>
<name>A0A1I7JSF4_9BACL</name>
<dbReference type="Gene3D" id="3.40.50.1260">
    <property type="entry name" value="Phosphoglycerate kinase, N-terminal domain"/>
    <property type="match status" value="2"/>
</dbReference>
<evidence type="ECO:0000256" key="14">
    <source>
        <dbReference type="HAMAP-Rule" id="MF_00145"/>
    </source>
</evidence>
<keyword evidence="12 14" id="KW-0067">ATP-binding</keyword>
<feature type="binding site" evidence="14 16">
    <location>
        <begin position="375"/>
        <end position="378"/>
    </location>
    <ligand>
        <name>ATP</name>
        <dbReference type="ChEBI" id="CHEBI:30616"/>
    </ligand>
</feature>